<feature type="non-terminal residue" evidence="4">
    <location>
        <position position="229"/>
    </location>
</feature>
<feature type="domain" description="Reverse transcriptase" evidence="3">
    <location>
        <begin position="1"/>
        <end position="129"/>
    </location>
</feature>
<dbReference type="FunFam" id="3.30.70.270:FF:000020">
    <property type="entry name" value="Transposon Tf2-6 polyprotein-like Protein"/>
    <property type="match status" value="1"/>
</dbReference>
<name>A0A099ZG25_TINGU</name>
<dbReference type="GO" id="GO:0004523">
    <property type="term" value="F:RNA-DNA hybrid ribonuclease activity"/>
    <property type="evidence" value="ECO:0007669"/>
    <property type="project" value="UniProtKB-EC"/>
</dbReference>
<evidence type="ECO:0000313" key="5">
    <source>
        <dbReference type="Proteomes" id="UP000053641"/>
    </source>
</evidence>
<dbReference type="InterPro" id="IPR043502">
    <property type="entry name" value="DNA/RNA_pol_sf"/>
</dbReference>
<sequence>FYTVLDLKDAFFSIPLSSVSQPLFAFEWNDPSEGYSGQLRWTRLPQGFKNSPTIFDEISHKDLVKYRHSHPEATLLQSVDDLLLAAWTLQECQKATEDLLRQLSELGYCVSAEKAQICRKRVQYLGYLIEEGTRKLSASRVQAITQIPTPKTKKQVREFLGAAGYCRLWILGFAEMAKPLYQAVAGGDAKPLEWGPQEEEAFQQIKQALIQASALALPNISKPFCLYVH</sequence>
<keyword evidence="5" id="KW-1185">Reference proteome</keyword>
<dbReference type="STRING" id="94827.A0A099ZG25"/>
<dbReference type="InterPro" id="IPR043128">
    <property type="entry name" value="Rev_trsase/Diguanyl_cyclase"/>
</dbReference>
<comment type="similarity">
    <text evidence="1">Belongs to the beta type-B retroviral polymerase family. HERV class-II K(HML-2) pol subfamily.</text>
</comment>
<dbReference type="EMBL" id="KL893884">
    <property type="protein sequence ID" value="KGL81324.1"/>
    <property type="molecule type" value="Genomic_DNA"/>
</dbReference>
<dbReference type="EC" id="3.1.26.4" evidence="2"/>
<dbReference type="PROSITE" id="PS50878">
    <property type="entry name" value="RT_POL"/>
    <property type="match status" value="1"/>
</dbReference>
<organism evidence="4 5">
    <name type="scientific">Tinamus guttatus</name>
    <name type="common">White-throated tinamou</name>
    <dbReference type="NCBI Taxonomy" id="94827"/>
    <lineage>
        <taxon>Eukaryota</taxon>
        <taxon>Metazoa</taxon>
        <taxon>Chordata</taxon>
        <taxon>Craniata</taxon>
        <taxon>Vertebrata</taxon>
        <taxon>Euteleostomi</taxon>
        <taxon>Archelosauria</taxon>
        <taxon>Archosauria</taxon>
        <taxon>Dinosauria</taxon>
        <taxon>Saurischia</taxon>
        <taxon>Theropoda</taxon>
        <taxon>Coelurosauria</taxon>
        <taxon>Aves</taxon>
        <taxon>Palaeognathae</taxon>
        <taxon>Tinamiformes</taxon>
        <taxon>Tinamidae</taxon>
        <taxon>Tinamus</taxon>
    </lineage>
</organism>
<gene>
    <name evidence="4" type="ORF">N309_13391</name>
</gene>
<accession>A0A099ZG25</accession>
<dbReference type="SUPFAM" id="SSF56672">
    <property type="entry name" value="DNA/RNA polymerases"/>
    <property type="match status" value="1"/>
</dbReference>
<dbReference type="Proteomes" id="UP000053641">
    <property type="component" value="Unassembled WGS sequence"/>
</dbReference>
<evidence type="ECO:0000313" key="4">
    <source>
        <dbReference type="EMBL" id="KGL81324.1"/>
    </source>
</evidence>
<evidence type="ECO:0000259" key="3">
    <source>
        <dbReference type="PROSITE" id="PS50878"/>
    </source>
</evidence>
<dbReference type="PANTHER" id="PTHR33064">
    <property type="entry name" value="POL PROTEIN"/>
    <property type="match status" value="1"/>
</dbReference>
<reference evidence="4 5" key="1">
    <citation type="submission" date="2014-06" db="EMBL/GenBank/DDBJ databases">
        <title>Genome evolution of avian class.</title>
        <authorList>
            <person name="Zhang G."/>
            <person name="Li C."/>
        </authorList>
    </citation>
    <scope>NUCLEOTIDE SEQUENCE [LARGE SCALE GENOMIC DNA]</scope>
    <source>
        <strain evidence="4">BGI_N309</strain>
    </source>
</reference>
<proteinExistence type="inferred from homology"/>
<evidence type="ECO:0000256" key="1">
    <source>
        <dbReference type="ARBA" id="ARBA00010879"/>
    </source>
</evidence>
<protein>
    <recommendedName>
        <fullName evidence="2">ribonuclease H</fullName>
        <ecNumber evidence="2">3.1.26.4</ecNumber>
    </recommendedName>
</protein>
<dbReference type="Pfam" id="PF00078">
    <property type="entry name" value="RVT_1"/>
    <property type="match status" value="1"/>
</dbReference>
<evidence type="ECO:0000256" key="2">
    <source>
        <dbReference type="ARBA" id="ARBA00012180"/>
    </source>
</evidence>
<feature type="non-terminal residue" evidence="4">
    <location>
        <position position="1"/>
    </location>
</feature>
<dbReference type="Gene3D" id="3.30.70.270">
    <property type="match status" value="2"/>
</dbReference>
<dbReference type="AlphaFoldDB" id="A0A099ZG25"/>
<dbReference type="InterPro" id="IPR051320">
    <property type="entry name" value="Viral_Replic_Matur_Polypro"/>
</dbReference>
<dbReference type="InterPro" id="IPR000477">
    <property type="entry name" value="RT_dom"/>
</dbReference>
<dbReference type="PANTHER" id="PTHR33064:SF29">
    <property type="entry name" value="PEPTIDASE A2 DOMAIN-CONTAINING PROTEIN-RELATED"/>
    <property type="match status" value="1"/>
</dbReference>